<keyword evidence="3" id="KW-1185">Reference proteome</keyword>
<keyword evidence="1" id="KW-1133">Transmembrane helix</keyword>
<evidence type="ECO:0000313" key="2">
    <source>
        <dbReference type="EMBL" id="GAA0163982.1"/>
    </source>
</evidence>
<feature type="transmembrane region" description="Helical" evidence="1">
    <location>
        <begin position="107"/>
        <end position="125"/>
    </location>
</feature>
<protein>
    <submittedName>
        <fullName evidence="2">Uncharacterized protein</fullName>
    </submittedName>
</protein>
<evidence type="ECO:0000313" key="3">
    <source>
        <dbReference type="Proteomes" id="UP001454036"/>
    </source>
</evidence>
<dbReference type="Proteomes" id="UP001454036">
    <property type="component" value="Unassembled WGS sequence"/>
</dbReference>
<name>A0AAV3QLT5_LITER</name>
<dbReference type="AlphaFoldDB" id="A0AAV3QLT5"/>
<dbReference type="EMBL" id="BAABME010004911">
    <property type="protein sequence ID" value="GAA0163982.1"/>
    <property type="molecule type" value="Genomic_DNA"/>
</dbReference>
<gene>
    <name evidence="2" type="ORF">LIER_19725</name>
</gene>
<evidence type="ECO:0000256" key="1">
    <source>
        <dbReference type="SAM" id="Phobius"/>
    </source>
</evidence>
<organism evidence="2 3">
    <name type="scientific">Lithospermum erythrorhizon</name>
    <name type="common">Purple gromwell</name>
    <name type="synonym">Lithospermum officinale var. erythrorhizon</name>
    <dbReference type="NCBI Taxonomy" id="34254"/>
    <lineage>
        <taxon>Eukaryota</taxon>
        <taxon>Viridiplantae</taxon>
        <taxon>Streptophyta</taxon>
        <taxon>Embryophyta</taxon>
        <taxon>Tracheophyta</taxon>
        <taxon>Spermatophyta</taxon>
        <taxon>Magnoliopsida</taxon>
        <taxon>eudicotyledons</taxon>
        <taxon>Gunneridae</taxon>
        <taxon>Pentapetalae</taxon>
        <taxon>asterids</taxon>
        <taxon>lamiids</taxon>
        <taxon>Boraginales</taxon>
        <taxon>Boraginaceae</taxon>
        <taxon>Boraginoideae</taxon>
        <taxon>Lithospermeae</taxon>
        <taxon>Lithospermum</taxon>
    </lineage>
</organism>
<proteinExistence type="predicted"/>
<keyword evidence="1" id="KW-0472">Membrane</keyword>
<accession>A0AAV3QLT5</accession>
<sequence length="139" mass="16505">MFLWSGKGEGHYHAIVAWKNLCLPLKEGGLGFKCMFTWAQIPHEGKLSRITKWVMPGTRRQTQKIMQVHHFFSALVLSEGVDQWIWGSSQLWEETRGRDENIRWGRWLWSFYGMAKFSFIVWLLMQNRRVRKTDFVNGV</sequence>
<keyword evidence="1" id="KW-0812">Transmembrane</keyword>
<reference evidence="2 3" key="1">
    <citation type="submission" date="2024-01" db="EMBL/GenBank/DDBJ databases">
        <title>The complete chloroplast genome sequence of Lithospermum erythrorhizon: insights into the phylogenetic relationship among Boraginaceae species and the maternal lineages of purple gromwells.</title>
        <authorList>
            <person name="Okada T."/>
            <person name="Watanabe K."/>
        </authorList>
    </citation>
    <scope>NUCLEOTIDE SEQUENCE [LARGE SCALE GENOMIC DNA]</scope>
</reference>
<comment type="caution">
    <text evidence="2">The sequence shown here is derived from an EMBL/GenBank/DDBJ whole genome shotgun (WGS) entry which is preliminary data.</text>
</comment>